<dbReference type="STRING" id="658429.L8GC05"/>
<gene>
    <name evidence="3" type="ORF">GMDG_05005</name>
</gene>
<dbReference type="AlphaFoldDB" id="L8GC05"/>
<organism evidence="3 4">
    <name type="scientific">Pseudogymnoascus destructans (strain ATCC MYA-4855 / 20631-21)</name>
    <name type="common">Bat white-nose syndrome fungus</name>
    <name type="synonym">Geomyces destructans</name>
    <dbReference type="NCBI Taxonomy" id="658429"/>
    <lineage>
        <taxon>Eukaryota</taxon>
        <taxon>Fungi</taxon>
        <taxon>Dikarya</taxon>
        <taxon>Ascomycota</taxon>
        <taxon>Pezizomycotina</taxon>
        <taxon>Leotiomycetes</taxon>
        <taxon>Thelebolales</taxon>
        <taxon>Thelebolaceae</taxon>
        <taxon>Pseudogymnoascus</taxon>
    </lineage>
</organism>
<dbReference type="InterPro" id="IPR053102">
    <property type="entry name" value="VPS_Associated"/>
</dbReference>
<reference evidence="4" key="1">
    <citation type="submission" date="2010-09" db="EMBL/GenBank/DDBJ databases">
        <title>The genome sequence of Geomyces destructans 20631-21.</title>
        <authorList>
            <consortium name="The Broad Institute Genome Sequencing Platform"/>
            <person name="Cuomo C.A."/>
            <person name="Blehert D.S."/>
            <person name="Lorch J.M."/>
            <person name="Young S.K."/>
            <person name="Zeng Q."/>
            <person name="Gargeya S."/>
            <person name="Fitzgerald M."/>
            <person name="Haas B."/>
            <person name="Abouelleil A."/>
            <person name="Alvarado L."/>
            <person name="Arachchi H.M."/>
            <person name="Berlin A."/>
            <person name="Brown A."/>
            <person name="Chapman S.B."/>
            <person name="Chen Z."/>
            <person name="Dunbar C."/>
            <person name="Freedman E."/>
            <person name="Gearin G."/>
            <person name="Gellesch M."/>
            <person name="Goldberg J."/>
            <person name="Griggs A."/>
            <person name="Gujja S."/>
            <person name="Heiman D."/>
            <person name="Howarth C."/>
            <person name="Larson L."/>
            <person name="Lui A."/>
            <person name="MacDonald P.J.P."/>
            <person name="Montmayeur A."/>
            <person name="Murphy C."/>
            <person name="Neiman D."/>
            <person name="Pearson M."/>
            <person name="Priest M."/>
            <person name="Roberts A."/>
            <person name="Saif S."/>
            <person name="Shea T."/>
            <person name="Shenoy N."/>
            <person name="Sisk P."/>
            <person name="Stolte C."/>
            <person name="Sykes S."/>
            <person name="Wortman J."/>
            <person name="Nusbaum C."/>
            <person name="Birren B."/>
        </authorList>
    </citation>
    <scope>NUCLEOTIDE SEQUENCE [LARGE SCALE GENOMIC DNA]</scope>
    <source>
        <strain evidence="4">ATCC MYA-4855 / 20631-21</strain>
    </source>
</reference>
<sequence length="568" mass="63169">MFRDDSFHPSYSRPRHSPPPSPTTRQDEANNLDDVFGSAPSSPTLSYAMRSTRNDEPSEVPRLRSAHSTAGYRDGMTTAKGTTIQEGFDEGYGLGATMGLRIGSILGTLEGIWAAVAKPDTKRGPALDDGGVRMGTGAQPETERLKALVVKARSDLRTEGVFGRQYWGEDGIWVYDVQESGGGWKDVVDSHPMIQSWEAVVAEEVAKVRLDTGVMDRTEVKRLGEDGFQSPELTGNTDLPGRRLNTTLTLSNLSLLNALGDEGLNIYLTSNLDVTTLLPWLTGTKPFHTGLTSSTSAAIIAVPRSPTVVDVFYTYFYSFNLGPTVLGQRLGNHVGDWEHNMIRFHSGVPEAIWFSQHGGGQAFAYDAVEKIGKRPVGYAARETHANYARGGRHDMLLPRTHLPFDLLLTDYSCNGTLWDPSLNAFWYTYDAVTAEFTGAGDIGGEEGNPVGAMEFRGRWGDKQYKDGDERQSRWWWWRRWVDGPRGPWDKELVRERVCPHGGFGGCVVKQDLREEEGRGVRVGSQAWVGRDWKRGGGCRNRNIPRRRASMQLNDPSTSMRYDTRTRIR</sequence>
<dbReference type="EMBL" id="GL573267">
    <property type="protein sequence ID" value="ELR10750.1"/>
    <property type="molecule type" value="Genomic_DNA"/>
</dbReference>
<dbReference type="OrthoDB" id="20086at2759"/>
<feature type="compositionally biased region" description="Polar residues" evidence="1">
    <location>
        <begin position="39"/>
        <end position="51"/>
    </location>
</feature>
<protein>
    <recommendedName>
        <fullName evidence="2">Essential protein Yae1 N-terminal domain-containing protein</fullName>
    </recommendedName>
</protein>
<dbReference type="InterPro" id="IPR019191">
    <property type="entry name" value="Essential_protein_Yae1_N"/>
</dbReference>
<dbReference type="VEuPathDB" id="FungiDB:GMDG_05005"/>
<feature type="compositionally biased region" description="Basic and acidic residues" evidence="1">
    <location>
        <begin position="52"/>
        <end position="62"/>
    </location>
</feature>
<dbReference type="InterPro" id="IPR009291">
    <property type="entry name" value="Vps62"/>
</dbReference>
<proteinExistence type="predicted"/>
<feature type="domain" description="Essential protein Yae1 N-terminal" evidence="2">
    <location>
        <begin position="71"/>
        <end position="109"/>
    </location>
</feature>
<evidence type="ECO:0000256" key="1">
    <source>
        <dbReference type="SAM" id="MobiDB-lite"/>
    </source>
</evidence>
<dbReference type="Proteomes" id="UP000011064">
    <property type="component" value="Unassembled WGS sequence"/>
</dbReference>
<dbReference type="Pfam" id="PF06101">
    <property type="entry name" value="Vps62"/>
    <property type="match status" value="1"/>
</dbReference>
<evidence type="ECO:0000259" key="2">
    <source>
        <dbReference type="Pfam" id="PF09811"/>
    </source>
</evidence>
<dbReference type="Pfam" id="PF09811">
    <property type="entry name" value="Yae1_N"/>
    <property type="match status" value="1"/>
</dbReference>
<dbReference type="GO" id="GO:0006623">
    <property type="term" value="P:protein targeting to vacuole"/>
    <property type="evidence" value="ECO:0007669"/>
    <property type="project" value="TreeGrafter"/>
</dbReference>
<dbReference type="PANTHER" id="PTHR48220:SF1">
    <property type="entry name" value="VACUOLAR PROTEIN SORTING-ASSOCIATED PROTEIN 62-RELATED"/>
    <property type="match status" value="1"/>
</dbReference>
<feature type="region of interest" description="Disordered" evidence="1">
    <location>
        <begin position="1"/>
        <end position="78"/>
    </location>
</feature>
<evidence type="ECO:0000313" key="3">
    <source>
        <dbReference type="EMBL" id="ELR10750.1"/>
    </source>
</evidence>
<dbReference type="HOGENOM" id="CLU_409998_0_0_1"/>
<dbReference type="PANTHER" id="PTHR48220">
    <property type="match status" value="1"/>
</dbReference>
<dbReference type="GO" id="GO:0000329">
    <property type="term" value="C:fungal-type vacuole membrane"/>
    <property type="evidence" value="ECO:0007669"/>
    <property type="project" value="TreeGrafter"/>
</dbReference>
<keyword evidence="4" id="KW-1185">Reference proteome</keyword>
<accession>L8GC05</accession>
<name>L8GC05_PSED2</name>
<dbReference type="InParanoid" id="L8GC05"/>
<evidence type="ECO:0000313" key="4">
    <source>
        <dbReference type="Proteomes" id="UP000011064"/>
    </source>
</evidence>